<dbReference type="SUPFAM" id="SSF48452">
    <property type="entry name" value="TPR-like"/>
    <property type="match status" value="1"/>
</dbReference>
<dbReference type="PROSITE" id="PS51257">
    <property type="entry name" value="PROKAR_LIPOPROTEIN"/>
    <property type="match status" value="1"/>
</dbReference>
<dbReference type="InterPro" id="IPR011990">
    <property type="entry name" value="TPR-like_helical_dom_sf"/>
</dbReference>
<dbReference type="GO" id="GO:0009279">
    <property type="term" value="C:cell outer membrane"/>
    <property type="evidence" value="ECO:0007669"/>
    <property type="project" value="UniProtKB-SubCell"/>
</dbReference>
<keyword evidence="3 7" id="KW-0732">Signal</keyword>
<feature type="region of interest" description="Disordered" evidence="6">
    <location>
        <begin position="575"/>
        <end position="596"/>
    </location>
</feature>
<evidence type="ECO:0000256" key="3">
    <source>
        <dbReference type="ARBA" id="ARBA00022729"/>
    </source>
</evidence>
<comment type="caution">
    <text evidence="10">The sequence shown here is derived from an EMBL/GenBank/DDBJ whole genome shotgun (WGS) entry which is preliminary data.</text>
</comment>
<feature type="signal peptide" evidence="7">
    <location>
        <begin position="1"/>
        <end position="22"/>
    </location>
</feature>
<evidence type="ECO:0000256" key="2">
    <source>
        <dbReference type="ARBA" id="ARBA00006275"/>
    </source>
</evidence>
<dbReference type="InterPro" id="IPR033985">
    <property type="entry name" value="SusD-like_N"/>
</dbReference>
<dbReference type="InterPro" id="IPR012944">
    <property type="entry name" value="SusD_RagB_dom"/>
</dbReference>
<evidence type="ECO:0000256" key="5">
    <source>
        <dbReference type="ARBA" id="ARBA00023237"/>
    </source>
</evidence>
<name>A0A412NWZ2_PHOVU</name>
<evidence type="ECO:0000256" key="7">
    <source>
        <dbReference type="SAM" id="SignalP"/>
    </source>
</evidence>
<comment type="similarity">
    <text evidence="2">Belongs to the SusD family.</text>
</comment>
<dbReference type="Pfam" id="PF07980">
    <property type="entry name" value="SusD_RagB"/>
    <property type="match status" value="1"/>
</dbReference>
<keyword evidence="5" id="KW-0998">Cell outer membrane</keyword>
<dbReference type="Proteomes" id="UP000433382">
    <property type="component" value="Unassembled WGS sequence"/>
</dbReference>
<evidence type="ECO:0000256" key="6">
    <source>
        <dbReference type="SAM" id="MobiDB-lite"/>
    </source>
</evidence>
<sequence>MKYNKIIRNFALMVVASSTLIACDDFLDREPLDQVSQPTFWKTPEHLDAYIVGKYGWLPGAITDWGMGYFVADITSDNMVNRLTHDKWMNGENNTTPTSGGNWKWGPVREINMFFDNYSKCTSPFSAYEQTYGEACFLRALVYHGLVANFGDIPWYSSELNTTDEDMYKARDKRSVVVDSIMNMLDQAVEHLKLRSAVGVNRLNKESALIYKSRVALFEATWAKYHKGTPSASDVDANKYFQKVIDAYEQFKHDCGNFEDYIYTTGNPDKDYYNLFNRFDYSDIKEVTLSKDYNANLGIKNNLNTQVWLYGYYGGAYTRSLIQSYLTKEGQSIDITDEDAVKGKGVAYLNDLAEKLDSRYRQSVFTPGDLLNTVTPPYVDSLFALPQINFSHMGRITTTGWHPKKSHNPEAPIVNQTDPLVDGISFRVAELLLNYAEAYVELHGTYPDLTDNIDLLRKRVGMPTLTSVKPTVEDYWPDYGYPVSDELAIIRQERRVELAGEGYRTNDWKRWRAHKLFEGERPKGFRLCVEDYANEVEKNIPIPVDENGYLDPLKTSLNGGTYHFNADRDYLSPIPTDEILKNPNLTQNPGWDTPKM</sequence>
<feature type="domain" description="RagB/SusD" evidence="8">
    <location>
        <begin position="288"/>
        <end position="591"/>
    </location>
</feature>
<protein>
    <submittedName>
        <fullName evidence="10">RagB/SusD family nutrient uptake outer membrane protein</fullName>
    </submittedName>
</protein>
<dbReference type="EMBL" id="WCZM01000012">
    <property type="protein sequence ID" value="KAB3571553.1"/>
    <property type="molecule type" value="Genomic_DNA"/>
</dbReference>
<evidence type="ECO:0000259" key="8">
    <source>
        <dbReference type="Pfam" id="PF07980"/>
    </source>
</evidence>
<reference evidence="10 11" key="1">
    <citation type="journal article" date="2019" name="Nat. Med.">
        <title>A library of human gut bacterial isolates paired with longitudinal multiomics data enables mechanistic microbiome research.</title>
        <authorList>
            <person name="Poyet M."/>
            <person name="Groussin M."/>
            <person name="Gibbons S.M."/>
            <person name="Avila-Pacheco J."/>
            <person name="Jiang X."/>
            <person name="Kearney S.M."/>
            <person name="Perrotta A.R."/>
            <person name="Berdy B."/>
            <person name="Zhao S."/>
            <person name="Lieberman T.D."/>
            <person name="Swanson P.K."/>
            <person name="Smith M."/>
            <person name="Roesemann S."/>
            <person name="Alexander J.E."/>
            <person name="Rich S.A."/>
            <person name="Livny J."/>
            <person name="Vlamakis H."/>
            <person name="Clish C."/>
            <person name="Bullock K."/>
            <person name="Deik A."/>
            <person name="Scott J."/>
            <person name="Pierce K.A."/>
            <person name="Xavier R.J."/>
            <person name="Alm E.J."/>
        </authorList>
    </citation>
    <scope>NUCLEOTIDE SEQUENCE [LARGE SCALE GENOMIC DNA]</scope>
    <source>
        <strain evidence="10 11">BIOML-A73</strain>
    </source>
</reference>
<dbReference type="Gene3D" id="1.25.40.390">
    <property type="match status" value="1"/>
</dbReference>
<evidence type="ECO:0000256" key="1">
    <source>
        <dbReference type="ARBA" id="ARBA00004442"/>
    </source>
</evidence>
<organism evidence="10 11">
    <name type="scientific">Phocaeicola vulgatus</name>
    <name type="common">Bacteroides vulgatus</name>
    <dbReference type="NCBI Taxonomy" id="821"/>
    <lineage>
        <taxon>Bacteria</taxon>
        <taxon>Pseudomonadati</taxon>
        <taxon>Bacteroidota</taxon>
        <taxon>Bacteroidia</taxon>
        <taxon>Bacteroidales</taxon>
        <taxon>Bacteroidaceae</taxon>
        <taxon>Phocaeicola</taxon>
    </lineage>
</organism>
<evidence type="ECO:0000259" key="9">
    <source>
        <dbReference type="Pfam" id="PF14322"/>
    </source>
</evidence>
<accession>A0A412NWZ2</accession>
<comment type="subcellular location">
    <subcellularLocation>
        <location evidence="1">Cell outer membrane</location>
    </subcellularLocation>
</comment>
<gene>
    <name evidence="10" type="ORF">GAY01_09865</name>
</gene>
<proteinExistence type="inferred from homology"/>
<keyword evidence="4" id="KW-0472">Membrane</keyword>
<evidence type="ECO:0000256" key="4">
    <source>
        <dbReference type="ARBA" id="ARBA00023136"/>
    </source>
</evidence>
<dbReference type="RefSeq" id="WP_008669515.1">
    <property type="nucleotide sequence ID" value="NZ_JACBPY010000006.1"/>
</dbReference>
<feature type="domain" description="SusD-like N-terminal" evidence="9">
    <location>
        <begin position="25"/>
        <end position="217"/>
    </location>
</feature>
<dbReference type="Pfam" id="PF14322">
    <property type="entry name" value="SusD-like_3"/>
    <property type="match status" value="1"/>
</dbReference>
<evidence type="ECO:0000313" key="11">
    <source>
        <dbReference type="Proteomes" id="UP000433382"/>
    </source>
</evidence>
<dbReference type="AlphaFoldDB" id="A0A412NWZ2"/>
<evidence type="ECO:0000313" key="10">
    <source>
        <dbReference type="EMBL" id="KAB3571553.1"/>
    </source>
</evidence>
<feature type="chain" id="PRO_5030091246" evidence="7">
    <location>
        <begin position="23"/>
        <end position="596"/>
    </location>
</feature>